<evidence type="ECO:0000313" key="23">
    <source>
        <dbReference type="EMBL" id="KAF8681985.1"/>
    </source>
</evidence>
<dbReference type="SUPFAM" id="SSF52540">
    <property type="entry name" value="P-loop containing nucleoside triphosphate hydrolases"/>
    <property type="match status" value="1"/>
</dbReference>
<sequence>MESTRSSVHMASASGDGNCDAWAARDPSGVLSPYKFNRRAVQSGDVSLKITHCGVCYADVIWSQNRHNDSKYPLVPGHEIAGIVIEVGSDVKGFKVGDHVGVGTYVNSCRDCENCNSSLENHCPKSVYTFNGIDTDGTVTKGGYSTHIVVHERYCFKIPDGYPLAKAAPLLCAGVTVYNPMVRHNMNQPGKSLGVIGLGGLGHMAVKFGKAFGLKVTVFSTSESKRDEAINILRADNFVISSNTQQMESLKSSLHFIIDTASGDHPFDPYLSLLKVNGVMAIVGFPSEIKMHPASLNLGARTLSGSITGGTKDIQEMVNFCAENKIYPEVEIIKIDYINEALKRLVNRDLAQIKFLQLAGRSRSGEMAGLIASGIIKWTASKLSSLVSAPIGSLSSSDEEQTSAVRDVQMLQRTMASVQRTLEAADEDSIREESGRLRLRELQQFAYDAQDAIDEYKFELLRRRMDDPDGHREDRSTRKRKRKGDKKVLAVTSLTLLFSLVDNKDEPETDPVVVPVPDELANRVKRILERFKEITKAWDDLKLDEADAPLREEEEDFVPGPTTPHVDEPTIIGRGDDKQIIVKLLLSMDGAYGENSASVLPIVGMGGVGKTTLAQIVYNDQRITKKFDLMGWVHVSENFDLKSVMSKIIMSFTKKPCQITELDQLEYTLMEQVVSRKFLLVLDDVWNVGCLAISDVNCTIRSSTCEDILKLDTQYMLYLNDTSQNLRYLSLAVSSPDHTTLDLRNLPVTGGIRMLQVINAMDDNKRYYSSLLQNNRRCFSKLFSHHINIMLPEDLRGLRHLRALDLSRSALTSLPESIGELKLLRYLCIFQTRIAKLPESICGLHNLKVLDARTNMLGELPQDIQKLVSLQHLSLELWSPLCMPRGIGMLKRLKTLTRFSVGVGNWHCNIAELHHLVNIHGELCITGLGRVTNIDDAQTANLISKKHLQILRLDWSSGFCDIECEHIANQNNPTSTPELDEDVFDSLKPHRNIEELEVINYSGYKYPSWLGDPAFSCLAKVTLWKLKCKFLPALGQLPQLRELVIIHMECVERIGQEFYGQDSVDPFPALEKLEFQDMPNWVEWDEVSETDFPSLCELKIKDSNELRVLPQKLPSHLKKLVIINCEKVVRLPIVPCLTHLVLKGNINEETTSCLHFPLLRALKACFLTKAEEIKLENMPMLEGLAIVGCKRLFSIEGLWSVESLSLLKIIDCPNLQLPLKPLPQKVQQCTVTNCPQLHEWAEWQEAQMSETQSQIFQTQSQEPDGASYDQEVLETLRDDSEDDFKVLSEDEDDDDFYDRMFEVGQSSGMAIDYNDDSDDAC</sequence>
<evidence type="ECO:0000256" key="11">
    <source>
        <dbReference type="ARBA" id="ARBA00022821"/>
    </source>
</evidence>
<comment type="similarity">
    <text evidence="21">Belongs to the zinc-containing alcohol dehydrogenase family.</text>
</comment>
<keyword evidence="7 21" id="KW-0479">Metal-binding</keyword>
<dbReference type="Pfam" id="PF00107">
    <property type="entry name" value="ADH_zinc_N"/>
    <property type="match status" value="1"/>
</dbReference>
<comment type="catalytic activity">
    <reaction evidence="16">
        <text>(E)-sinapyl alcohol + NADP(+) = (E)-sinapaldehyde + NADPH + H(+)</text>
        <dbReference type="Rhea" id="RHEA:45704"/>
        <dbReference type="ChEBI" id="CHEBI:15378"/>
        <dbReference type="ChEBI" id="CHEBI:27949"/>
        <dbReference type="ChEBI" id="CHEBI:57783"/>
        <dbReference type="ChEBI" id="CHEBI:58349"/>
        <dbReference type="ChEBI" id="CHEBI:64557"/>
        <dbReference type="EC" id="1.1.1.195"/>
    </reaction>
    <physiologicalReaction direction="right-to-left" evidence="16">
        <dbReference type="Rhea" id="RHEA:45706"/>
    </physiologicalReaction>
</comment>
<name>A0A835B145_9POAL</name>
<evidence type="ECO:0000256" key="14">
    <source>
        <dbReference type="ARBA" id="ARBA00023002"/>
    </source>
</evidence>
<dbReference type="SUPFAM" id="SSF52058">
    <property type="entry name" value="L domain-like"/>
    <property type="match status" value="1"/>
</dbReference>
<keyword evidence="8" id="KW-0438">Lignin biosynthesis</keyword>
<dbReference type="InterPro" id="IPR047109">
    <property type="entry name" value="CAD-like"/>
</dbReference>
<evidence type="ECO:0000256" key="19">
    <source>
        <dbReference type="ARBA" id="ARBA00049332"/>
    </source>
</evidence>
<dbReference type="InterPro" id="IPR027417">
    <property type="entry name" value="P-loop_NTPase"/>
</dbReference>
<dbReference type="Gene3D" id="3.80.10.10">
    <property type="entry name" value="Ribonuclease Inhibitor"/>
    <property type="match status" value="2"/>
</dbReference>
<keyword evidence="12 21" id="KW-0862">Zinc</keyword>
<evidence type="ECO:0000256" key="16">
    <source>
        <dbReference type="ARBA" id="ARBA00048379"/>
    </source>
</evidence>
<dbReference type="PROSITE" id="PS00065">
    <property type="entry name" value="D_2_HYDROXYACID_DH_1"/>
    <property type="match status" value="1"/>
</dbReference>
<dbReference type="GO" id="GO:0051707">
    <property type="term" value="P:response to other organism"/>
    <property type="evidence" value="ECO:0007669"/>
    <property type="project" value="UniProtKB-ARBA"/>
</dbReference>
<evidence type="ECO:0000256" key="3">
    <source>
        <dbReference type="ARBA" id="ARBA00008894"/>
    </source>
</evidence>
<keyword evidence="6" id="KW-0433">Leucine-rich repeat</keyword>
<evidence type="ECO:0000256" key="2">
    <source>
        <dbReference type="ARBA" id="ARBA00004928"/>
    </source>
</evidence>
<dbReference type="Gene3D" id="3.90.180.10">
    <property type="entry name" value="Medium-chain alcohol dehydrogenases, catalytic domain"/>
    <property type="match status" value="1"/>
</dbReference>
<protein>
    <recommendedName>
        <fullName evidence="20">Probable cinnamyl alcohol dehydrogenase</fullName>
        <ecNumber evidence="5">1.1.1.195</ecNumber>
    </recommendedName>
</protein>
<comment type="catalytic activity">
    <reaction evidence="18">
        <text>(E)-coniferol + NADP(+) = (E)-coniferaldehyde + NADPH + H(+)</text>
        <dbReference type="Rhea" id="RHEA:22444"/>
        <dbReference type="ChEBI" id="CHEBI:15378"/>
        <dbReference type="ChEBI" id="CHEBI:16547"/>
        <dbReference type="ChEBI" id="CHEBI:17745"/>
        <dbReference type="ChEBI" id="CHEBI:57783"/>
        <dbReference type="ChEBI" id="CHEBI:58349"/>
        <dbReference type="EC" id="1.1.1.195"/>
    </reaction>
    <physiologicalReaction direction="right-to-left" evidence="18">
        <dbReference type="Rhea" id="RHEA:22446"/>
    </physiologicalReaction>
</comment>
<evidence type="ECO:0000256" key="7">
    <source>
        <dbReference type="ARBA" id="ARBA00022723"/>
    </source>
</evidence>
<keyword evidence="9" id="KW-0677">Repeat</keyword>
<comment type="caution">
    <text evidence="23">The sequence shown here is derived from an EMBL/GenBank/DDBJ whole genome shotgun (WGS) entry which is preliminary data.</text>
</comment>
<evidence type="ECO:0000256" key="12">
    <source>
        <dbReference type="ARBA" id="ARBA00022833"/>
    </source>
</evidence>
<dbReference type="PROSITE" id="PS00059">
    <property type="entry name" value="ADH_ZINC"/>
    <property type="match status" value="1"/>
</dbReference>
<dbReference type="FunFam" id="3.90.180.10:FF:000004">
    <property type="entry name" value="probable cinnamyl alcohol dehydrogenase"/>
    <property type="match status" value="1"/>
</dbReference>
<dbReference type="Pfam" id="PF08240">
    <property type="entry name" value="ADH_N"/>
    <property type="match status" value="1"/>
</dbReference>
<dbReference type="GO" id="GO:0006952">
    <property type="term" value="P:defense response"/>
    <property type="evidence" value="ECO:0007669"/>
    <property type="project" value="UniProtKB-KW"/>
</dbReference>
<dbReference type="EC" id="1.1.1.195" evidence="5"/>
<dbReference type="EMBL" id="JACEFO010002109">
    <property type="protein sequence ID" value="KAF8681985.1"/>
    <property type="molecule type" value="Genomic_DNA"/>
</dbReference>
<dbReference type="Pfam" id="PF00931">
    <property type="entry name" value="NB-ARC"/>
    <property type="match status" value="1"/>
</dbReference>
<keyword evidence="10" id="KW-0547">Nucleotide-binding</keyword>
<dbReference type="GO" id="GO:0045551">
    <property type="term" value="F:cinnamyl-alcohol dehydrogenase activity"/>
    <property type="evidence" value="ECO:0007669"/>
    <property type="project" value="UniProtKB-EC"/>
</dbReference>
<dbReference type="InterPro" id="IPR013154">
    <property type="entry name" value="ADH-like_N"/>
</dbReference>
<evidence type="ECO:0000256" key="15">
    <source>
        <dbReference type="ARBA" id="ARBA00047329"/>
    </source>
</evidence>
<dbReference type="InterPro" id="IPR029752">
    <property type="entry name" value="D-isomer_DH_CS1"/>
</dbReference>
<evidence type="ECO:0000256" key="10">
    <source>
        <dbReference type="ARBA" id="ARBA00022741"/>
    </source>
</evidence>
<comment type="catalytic activity">
    <reaction evidence="19">
        <text>(E)-cinnamyl alcohol + NADP(+) = (E)-cinnamaldehyde + NADPH + H(+)</text>
        <dbReference type="Rhea" id="RHEA:10392"/>
        <dbReference type="ChEBI" id="CHEBI:15378"/>
        <dbReference type="ChEBI" id="CHEBI:16731"/>
        <dbReference type="ChEBI" id="CHEBI:33227"/>
        <dbReference type="ChEBI" id="CHEBI:57783"/>
        <dbReference type="ChEBI" id="CHEBI:58349"/>
        <dbReference type="EC" id="1.1.1.195"/>
    </reaction>
    <physiologicalReaction direction="right-to-left" evidence="19">
        <dbReference type="Rhea" id="RHEA:10394"/>
    </physiologicalReaction>
</comment>
<dbReference type="GO" id="GO:0043531">
    <property type="term" value="F:ADP binding"/>
    <property type="evidence" value="ECO:0007669"/>
    <property type="project" value="InterPro"/>
</dbReference>
<dbReference type="SMART" id="SM00369">
    <property type="entry name" value="LRR_TYP"/>
    <property type="match status" value="2"/>
</dbReference>
<comment type="catalytic activity">
    <reaction evidence="15">
        <text>(E)-4-coumaroyl alcohol + NADP(+) = (E)-4-coumaraldehyde + NADPH + H(+)</text>
        <dbReference type="Rhea" id="RHEA:45724"/>
        <dbReference type="ChEBI" id="CHEBI:15378"/>
        <dbReference type="ChEBI" id="CHEBI:28353"/>
        <dbReference type="ChEBI" id="CHEBI:57783"/>
        <dbReference type="ChEBI" id="CHEBI:58349"/>
        <dbReference type="ChEBI" id="CHEBI:64555"/>
        <dbReference type="EC" id="1.1.1.195"/>
    </reaction>
    <physiologicalReaction direction="right-to-left" evidence="15">
        <dbReference type="Rhea" id="RHEA:45726"/>
    </physiologicalReaction>
</comment>
<dbReference type="InterPro" id="IPR013149">
    <property type="entry name" value="ADH-like_C"/>
</dbReference>
<evidence type="ECO:0000256" key="1">
    <source>
        <dbReference type="ARBA" id="ARBA00001947"/>
    </source>
</evidence>
<evidence type="ECO:0000256" key="21">
    <source>
        <dbReference type="RuleBase" id="RU361277"/>
    </source>
</evidence>
<dbReference type="InterPro" id="IPR041118">
    <property type="entry name" value="Rx_N"/>
</dbReference>
<keyword evidence="11" id="KW-0611">Plant defense</keyword>
<dbReference type="InterPro" id="IPR056789">
    <property type="entry name" value="LRR_R13L1-DRL21"/>
</dbReference>
<keyword evidence="24" id="KW-1185">Reference proteome</keyword>
<dbReference type="CDD" id="cd05283">
    <property type="entry name" value="CAD1"/>
    <property type="match status" value="1"/>
</dbReference>
<reference evidence="23" key="1">
    <citation type="submission" date="2020-07" db="EMBL/GenBank/DDBJ databases">
        <title>Genome sequence and genetic diversity analysis of an under-domesticated orphan crop, white fonio (Digitaria exilis).</title>
        <authorList>
            <person name="Bennetzen J.L."/>
            <person name="Chen S."/>
            <person name="Ma X."/>
            <person name="Wang X."/>
            <person name="Yssel A.E.J."/>
            <person name="Chaluvadi S.R."/>
            <person name="Johnson M."/>
            <person name="Gangashetty P."/>
            <person name="Hamidou F."/>
            <person name="Sanogo M.D."/>
            <person name="Zwaenepoel A."/>
            <person name="Wallace J."/>
            <person name="Van De Peer Y."/>
            <person name="Van Deynze A."/>
        </authorList>
    </citation>
    <scope>NUCLEOTIDE SEQUENCE</scope>
    <source>
        <tissue evidence="23">Leaves</tissue>
    </source>
</reference>
<accession>A0A835B145</accession>
<dbReference type="InterPro" id="IPR032675">
    <property type="entry name" value="LRR_dom_sf"/>
</dbReference>
<dbReference type="SMART" id="SM00829">
    <property type="entry name" value="PKS_ER"/>
    <property type="match status" value="1"/>
</dbReference>
<keyword evidence="14" id="KW-0560">Oxidoreductase</keyword>
<dbReference type="Gene3D" id="3.40.50.300">
    <property type="entry name" value="P-loop containing nucleotide triphosphate hydrolases"/>
    <property type="match status" value="1"/>
</dbReference>
<dbReference type="InterPro" id="IPR011032">
    <property type="entry name" value="GroES-like_sf"/>
</dbReference>
<dbReference type="InterPro" id="IPR003591">
    <property type="entry name" value="Leu-rich_rpt_typical-subtyp"/>
</dbReference>
<comment type="subunit">
    <text evidence="4">Homodimer.</text>
</comment>
<dbReference type="Gene3D" id="3.40.50.720">
    <property type="entry name" value="NAD(P)-binding Rossmann-like Domain"/>
    <property type="match status" value="1"/>
</dbReference>
<organism evidence="23 24">
    <name type="scientific">Digitaria exilis</name>
    <dbReference type="NCBI Taxonomy" id="1010633"/>
    <lineage>
        <taxon>Eukaryota</taxon>
        <taxon>Viridiplantae</taxon>
        <taxon>Streptophyta</taxon>
        <taxon>Embryophyta</taxon>
        <taxon>Tracheophyta</taxon>
        <taxon>Spermatophyta</taxon>
        <taxon>Magnoliopsida</taxon>
        <taxon>Liliopsida</taxon>
        <taxon>Poales</taxon>
        <taxon>Poaceae</taxon>
        <taxon>PACMAD clade</taxon>
        <taxon>Panicoideae</taxon>
        <taxon>Panicodae</taxon>
        <taxon>Paniceae</taxon>
        <taxon>Anthephorinae</taxon>
        <taxon>Digitaria</taxon>
    </lineage>
</organism>
<dbReference type="PANTHER" id="PTHR42683">
    <property type="entry name" value="ALDEHYDE REDUCTASE"/>
    <property type="match status" value="1"/>
</dbReference>
<evidence type="ECO:0000256" key="20">
    <source>
        <dbReference type="ARBA" id="ARBA00072287"/>
    </source>
</evidence>
<evidence type="ECO:0000256" key="17">
    <source>
        <dbReference type="ARBA" id="ARBA00049226"/>
    </source>
</evidence>
<dbReference type="Gene3D" id="1.20.5.4130">
    <property type="match status" value="1"/>
</dbReference>
<comment type="pathway">
    <text evidence="2">Aromatic compound metabolism; phenylpropanoid biosynthesis.</text>
</comment>
<dbReference type="OrthoDB" id="630536at2759"/>
<comment type="cofactor">
    <cofactor evidence="1 21">
        <name>Zn(2+)</name>
        <dbReference type="ChEBI" id="CHEBI:29105"/>
    </cofactor>
</comment>
<dbReference type="SUPFAM" id="SSF51735">
    <property type="entry name" value="NAD(P)-binding Rossmann-fold domains"/>
    <property type="match status" value="1"/>
</dbReference>
<evidence type="ECO:0000256" key="6">
    <source>
        <dbReference type="ARBA" id="ARBA00022614"/>
    </source>
</evidence>
<evidence type="ECO:0000256" key="4">
    <source>
        <dbReference type="ARBA" id="ARBA00011738"/>
    </source>
</evidence>
<keyword evidence="13" id="KW-0521">NADP</keyword>
<comment type="catalytic activity">
    <reaction evidence="17">
        <text>(E)-caffeyl alcohol + NADP(+) = (E)-caffeyl aldehyde + NADPH + H(+)</text>
        <dbReference type="Rhea" id="RHEA:45728"/>
        <dbReference type="ChEBI" id="CHEBI:15378"/>
        <dbReference type="ChEBI" id="CHEBI:28323"/>
        <dbReference type="ChEBI" id="CHEBI:31334"/>
        <dbReference type="ChEBI" id="CHEBI:57783"/>
        <dbReference type="ChEBI" id="CHEBI:58349"/>
    </reaction>
    <physiologicalReaction direction="right-to-left" evidence="17">
        <dbReference type="Rhea" id="RHEA:45730"/>
    </physiologicalReaction>
</comment>
<dbReference type="Proteomes" id="UP000636709">
    <property type="component" value="Unassembled WGS sequence"/>
</dbReference>
<dbReference type="Pfam" id="PF25019">
    <property type="entry name" value="LRR_R13L1-DRL21"/>
    <property type="match status" value="1"/>
</dbReference>
<feature type="domain" description="Enoyl reductase (ER)" evidence="22">
    <location>
        <begin position="29"/>
        <end position="422"/>
    </location>
</feature>
<evidence type="ECO:0000256" key="13">
    <source>
        <dbReference type="ARBA" id="ARBA00022857"/>
    </source>
</evidence>
<dbReference type="GO" id="GO:0009809">
    <property type="term" value="P:lignin biosynthetic process"/>
    <property type="evidence" value="ECO:0007669"/>
    <property type="project" value="UniProtKB-KW"/>
</dbReference>
<evidence type="ECO:0000256" key="8">
    <source>
        <dbReference type="ARBA" id="ARBA00022733"/>
    </source>
</evidence>
<dbReference type="Pfam" id="PF18052">
    <property type="entry name" value="Rx_N"/>
    <property type="match status" value="1"/>
</dbReference>
<evidence type="ECO:0000256" key="9">
    <source>
        <dbReference type="ARBA" id="ARBA00022737"/>
    </source>
</evidence>
<dbReference type="GO" id="GO:0008270">
    <property type="term" value="F:zinc ion binding"/>
    <property type="evidence" value="ECO:0007669"/>
    <property type="project" value="InterPro"/>
</dbReference>
<evidence type="ECO:0000313" key="24">
    <source>
        <dbReference type="Proteomes" id="UP000636709"/>
    </source>
</evidence>
<dbReference type="InterPro" id="IPR020843">
    <property type="entry name" value="ER"/>
</dbReference>
<dbReference type="InterPro" id="IPR002328">
    <property type="entry name" value="ADH_Zn_CS"/>
</dbReference>
<evidence type="ECO:0000256" key="5">
    <source>
        <dbReference type="ARBA" id="ARBA00013171"/>
    </source>
</evidence>
<dbReference type="SUPFAM" id="SSF50129">
    <property type="entry name" value="GroES-like"/>
    <property type="match status" value="1"/>
</dbReference>
<dbReference type="InterPro" id="IPR036291">
    <property type="entry name" value="NAD(P)-bd_dom_sf"/>
</dbReference>
<gene>
    <name evidence="23" type="ORF">HU200_045441</name>
</gene>
<evidence type="ECO:0000259" key="22">
    <source>
        <dbReference type="SMART" id="SM00829"/>
    </source>
</evidence>
<proteinExistence type="inferred from homology"/>
<evidence type="ECO:0000256" key="18">
    <source>
        <dbReference type="ARBA" id="ARBA00049311"/>
    </source>
</evidence>
<dbReference type="PRINTS" id="PR00364">
    <property type="entry name" value="DISEASERSIST"/>
</dbReference>
<dbReference type="InterPro" id="IPR002182">
    <property type="entry name" value="NB-ARC"/>
</dbReference>
<dbReference type="FunFam" id="3.40.50.720:FF:000022">
    <property type="entry name" value="Cinnamyl alcohol dehydrogenase"/>
    <property type="match status" value="1"/>
</dbReference>
<comment type="similarity">
    <text evidence="3">Belongs to the disease resistance NB-LRR family.</text>
</comment>